<evidence type="ECO:0000256" key="2">
    <source>
        <dbReference type="ARBA" id="ARBA00022692"/>
    </source>
</evidence>
<feature type="transmembrane region" description="Helical" evidence="5">
    <location>
        <begin position="155"/>
        <end position="176"/>
    </location>
</feature>
<dbReference type="GO" id="GO:0015171">
    <property type="term" value="F:amino acid transmembrane transporter activity"/>
    <property type="evidence" value="ECO:0007669"/>
    <property type="project" value="TreeGrafter"/>
</dbReference>
<dbReference type="Proteomes" id="UP000301737">
    <property type="component" value="Unassembled WGS sequence"/>
</dbReference>
<proteinExistence type="predicted"/>
<evidence type="ECO:0000256" key="3">
    <source>
        <dbReference type="ARBA" id="ARBA00022989"/>
    </source>
</evidence>
<organism evidence="7 8">
    <name type="scientific">Zygosaccharomyces mellis</name>
    <dbReference type="NCBI Taxonomy" id="42258"/>
    <lineage>
        <taxon>Eukaryota</taxon>
        <taxon>Fungi</taxon>
        <taxon>Dikarya</taxon>
        <taxon>Ascomycota</taxon>
        <taxon>Saccharomycotina</taxon>
        <taxon>Saccharomycetes</taxon>
        <taxon>Saccharomycetales</taxon>
        <taxon>Saccharomycetaceae</taxon>
        <taxon>Zygosaccharomyces</taxon>
    </lineage>
</organism>
<keyword evidence="8" id="KW-1185">Reference proteome</keyword>
<keyword evidence="3 5" id="KW-1133">Transmembrane helix</keyword>
<dbReference type="InterPro" id="IPR004841">
    <property type="entry name" value="AA-permease/SLC12A_dom"/>
</dbReference>
<comment type="subcellular location">
    <subcellularLocation>
        <location evidence="1">Membrane</location>
        <topology evidence="1">Multi-pass membrane protein</topology>
    </subcellularLocation>
</comment>
<dbReference type="InterPro" id="IPR050524">
    <property type="entry name" value="APC_YAT"/>
</dbReference>
<evidence type="ECO:0000256" key="4">
    <source>
        <dbReference type="ARBA" id="ARBA00023136"/>
    </source>
</evidence>
<reference evidence="7 8" key="1">
    <citation type="submission" date="2019-01" db="EMBL/GenBank/DDBJ databases">
        <title>Draft Genome Sequencing of Zygosaccharomyces mellis Ca-7.</title>
        <authorList>
            <person name="Shiwa Y."/>
            <person name="Kanesaki Y."/>
            <person name="Ishige T."/>
            <person name="Mura K."/>
            <person name="Hori T."/>
            <person name="Tamura T."/>
        </authorList>
    </citation>
    <scope>NUCLEOTIDE SEQUENCE [LARGE SCALE GENOMIC DNA]</scope>
    <source>
        <strain evidence="7 8">Ca-7</strain>
    </source>
</reference>
<dbReference type="Pfam" id="PF00324">
    <property type="entry name" value="AA_permease"/>
    <property type="match status" value="1"/>
</dbReference>
<dbReference type="GO" id="GO:0016020">
    <property type="term" value="C:membrane"/>
    <property type="evidence" value="ECO:0007669"/>
    <property type="project" value="UniProtKB-SubCell"/>
</dbReference>
<protein>
    <recommendedName>
        <fullName evidence="6">Amino acid permease/ SLC12A domain-containing protein</fullName>
    </recommendedName>
</protein>
<evidence type="ECO:0000256" key="5">
    <source>
        <dbReference type="SAM" id="Phobius"/>
    </source>
</evidence>
<feature type="domain" description="Amino acid permease/ SLC12A" evidence="6">
    <location>
        <begin position="71"/>
        <end position="230"/>
    </location>
</feature>
<accession>A0A4C2E7V7</accession>
<feature type="transmembrane region" description="Helical" evidence="5">
    <location>
        <begin position="26"/>
        <end position="45"/>
    </location>
</feature>
<dbReference type="PANTHER" id="PTHR43341:SF3">
    <property type="entry name" value="AMINO-ACID PERMEASE PB1C11.02-RELATED"/>
    <property type="match status" value="1"/>
</dbReference>
<dbReference type="EMBL" id="BIMX01000017">
    <property type="protein sequence ID" value="GCF00348.1"/>
    <property type="molecule type" value="Genomic_DNA"/>
</dbReference>
<dbReference type="PANTHER" id="PTHR43341">
    <property type="entry name" value="AMINO ACID PERMEASE"/>
    <property type="match status" value="1"/>
</dbReference>
<keyword evidence="2 5" id="KW-0812">Transmembrane</keyword>
<evidence type="ECO:0000313" key="8">
    <source>
        <dbReference type="Proteomes" id="UP000301737"/>
    </source>
</evidence>
<dbReference type="AlphaFoldDB" id="A0A4C2E7V7"/>
<gene>
    <name evidence="7" type="ORF">ZYGM_002698</name>
</gene>
<dbReference type="Gene3D" id="1.20.1740.10">
    <property type="entry name" value="Amino acid/polyamine transporter I"/>
    <property type="match status" value="1"/>
</dbReference>
<comment type="caution">
    <text evidence="7">The sequence shown here is derived from an EMBL/GenBank/DDBJ whole genome shotgun (WGS) entry which is preliminary data.</text>
</comment>
<evidence type="ECO:0000259" key="6">
    <source>
        <dbReference type="Pfam" id="PF00324"/>
    </source>
</evidence>
<evidence type="ECO:0000313" key="7">
    <source>
        <dbReference type="EMBL" id="GCF00348.1"/>
    </source>
</evidence>
<dbReference type="OrthoDB" id="10008801at2759"/>
<sequence length="371" mass="41544">MAVSVASDLTALQLVKEYWNTNSHHFPYWEATLLLWVLVLGLNVVHKHSKDNKDCLGEFYFSTSSLCSLWVFDVPYDYPNLETKCLLTLPFTIIFQISGTKAAGSFLNAIIMTSASSACNHALLGGSRILYNMGREGFLPFSPLFTRISRYQIPYVAVVTTWAVGGFCFETTFIGAGQLFSWLQYIVGVSYHVSRLSIAVIPIRFRKGLEAQEKVHELKLCNWTYSYGPRGLVFAKTIAPVSVRAFQRPTVGLRATSFSQRSYAQSWDGKEPNDQIEAHLKVQKLMDDIHSNPKVTEKLENVSKIMLDKGLANGDGSKPPGPWQMVKILMDKDLKNAMAEFKEELQNSGIELGPDQLGPLMTVLGIEKKDK</sequence>
<name>A0A4C2E7V7_9SACH</name>
<keyword evidence="4 5" id="KW-0472">Membrane</keyword>
<evidence type="ECO:0000256" key="1">
    <source>
        <dbReference type="ARBA" id="ARBA00004141"/>
    </source>
</evidence>